<dbReference type="PANTHER" id="PTHR31061:SF24">
    <property type="entry name" value="LD22376P"/>
    <property type="match status" value="1"/>
</dbReference>
<feature type="transmembrane region" description="Helical" evidence="1">
    <location>
        <begin position="205"/>
        <end position="225"/>
    </location>
</feature>
<feature type="transmembrane region" description="Helical" evidence="1">
    <location>
        <begin position="124"/>
        <end position="142"/>
    </location>
</feature>
<dbReference type="RefSeq" id="WP_130063444.1">
    <property type="nucleotide sequence ID" value="NZ_BAAFKU010000005.1"/>
</dbReference>
<evidence type="ECO:0000313" key="4">
    <source>
        <dbReference type="Proteomes" id="UP000324870"/>
    </source>
</evidence>
<reference evidence="3" key="2">
    <citation type="submission" date="2023-10" db="EMBL/GenBank/DDBJ databases">
        <title>Genome Sequence of the Bacteria from From Gut Wall in Crohn's Disease.</title>
        <authorList>
            <person name="Rodriguez-Palacios A."/>
        </authorList>
    </citation>
    <scope>NUCLEOTIDE SEQUENCE</scope>
    <source>
        <strain evidence="3">CavFT-hAR58</strain>
    </source>
</reference>
<evidence type="ECO:0000313" key="2">
    <source>
        <dbReference type="EMBL" id="KAA3158364.1"/>
    </source>
</evidence>
<feature type="transmembrane region" description="Helical" evidence="1">
    <location>
        <begin position="60"/>
        <end position="78"/>
    </location>
</feature>
<accession>A0AAE4LIR0</accession>
<gene>
    <name evidence="2" type="ORF">F2A26_11440</name>
    <name evidence="3" type="ORF">RVH17_00125</name>
</gene>
<dbReference type="EMBL" id="JAWDES010000001">
    <property type="protein sequence ID" value="MDU0258536.1"/>
    <property type="molecule type" value="Genomic_DNA"/>
</dbReference>
<protein>
    <submittedName>
        <fullName evidence="3">DUF5009 domain-containing protein</fullName>
    </submittedName>
</protein>
<name>A0AAE4LIR0_9BACT</name>
<feature type="transmembrane region" description="Helical" evidence="1">
    <location>
        <begin position="297"/>
        <end position="316"/>
    </location>
</feature>
<feature type="transmembrane region" description="Helical" evidence="1">
    <location>
        <begin position="263"/>
        <end position="285"/>
    </location>
</feature>
<dbReference type="EMBL" id="VVND01000018">
    <property type="protein sequence ID" value="KAA3158364.1"/>
    <property type="molecule type" value="Genomic_DNA"/>
</dbReference>
<comment type="caution">
    <text evidence="3">The sequence shown here is derived from an EMBL/GenBank/DDBJ whole genome shotgun (WGS) entry which is preliminary data.</text>
</comment>
<dbReference type="PANTHER" id="PTHR31061">
    <property type="entry name" value="LD22376P"/>
    <property type="match status" value="1"/>
</dbReference>
<organism evidence="3 5">
    <name type="scientific">Alistipes finegoldii</name>
    <dbReference type="NCBI Taxonomy" id="214856"/>
    <lineage>
        <taxon>Bacteria</taxon>
        <taxon>Pseudomonadati</taxon>
        <taxon>Bacteroidota</taxon>
        <taxon>Bacteroidia</taxon>
        <taxon>Bacteroidales</taxon>
        <taxon>Rikenellaceae</taxon>
        <taxon>Alistipes</taxon>
    </lineage>
</organism>
<reference evidence="2 4" key="1">
    <citation type="journal article" date="2019" name="Nat. Med.">
        <title>A library of human gut bacterial isolates paired with longitudinal multiomics data enables mechanistic microbiome research.</title>
        <authorList>
            <person name="Poyet M."/>
            <person name="Groussin M."/>
            <person name="Gibbons S.M."/>
            <person name="Avila-Pacheco J."/>
            <person name="Jiang X."/>
            <person name="Kearney S.M."/>
            <person name="Perrotta A.R."/>
            <person name="Berdy B."/>
            <person name="Zhao S."/>
            <person name="Lieberman T.D."/>
            <person name="Swanson P.K."/>
            <person name="Smith M."/>
            <person name="Roesemann S."/>
            <person name="Alexander J.E."/>
            <person name="Rich S.A."/>
            <person name="Livny J."/>
            <person name="Vlamakis H."/>
            <person name="Clish C."/>
            <person name="Bullock K."/>
            <person name="Deik A."/>
            <person name="Scott J."/>
            <person name="Pierce K.A."/>
            <person name="Xavier R.J."/>
            <person name="Alm E.J."/>
        </authorList>
    </citation>
    <scope>NUCLEOTIDE SEQUENCE [LARGE SCALE GENOMIC DNA]</scope>
    <source>
        <strain evidence="2 4">BIOML-A1</strain>
    </source>
</reference>
<sequence>MKQSERLMSLDALRGFDMLFIMGFASFVVAVCGLWPSAVTDAAAASMSHVAWDGFAHHDTIFPLFLFIAGVSFPYSVAKQRAGGMSEGRIYAKIVRRGLTLVVLGMVYNGLFKLDFENLRIASVLGRIGLAWSIAAVLYLNFGVKTRAAIAVAVLAGYGALSALVAAPDAAGAGPLTFEGNLAGYIDRQFLPGKLIYGSFDPEGLLSTVPAVVTAMLGMFTGEFVRRGDIRGGRKTLWMAAAAAALLAAGLAFSGVLPVNKKLWSSTFVCVVGAYSLGMFALFYYLIDVRGWRRWTLFFRVVGLNSITIYLAQRIVGFGRISDFFLGGIASKCPEAVAAVISSAGYVAVCWLFLYFLYRKNVFLKV</sequence>
<proteinExistence type="predicted"/>
<feature type="transmembrane region" description="Helical" evidence="1">
    <location>
        <begin position="149"/>
        <end position="167"/>
    </location>
</feature>
<dbReference type="Proteomes" id="UP001181347">
    <property type="component" value="Unassembled WGS sequence"/>
</dbReference>
<evidence type="ECO:0000313" key="3">
    <source>
        <dbReference type="EMBL" id="MDU0258536.1"/>
    </source>
</evidence>
<keyword evidence="4" id="KW-1185">Reference proteome</keyword>
<dbReference type="Proteomes" id="UP000324870">
    <property type="component" value="Unassembled WGS sequence"/>
</dbReference>
<feature type="transmembrane region" description="Helical" evidence="1">
    <location>
        <begin position="90"/>
        <end position="112"/>
    </location>
</feature>
<keyword evidence="1" id="KW-1133">Transmembrane helix</keyword>
<keyword evidence="1" id="KW-0472">Membrane</keyword>
<dbReference type="AlphaFoldDB" id="A0AAE4LIR0"/>
<feature type="transmembrane region" description="Helical" evidence="1">
    <location>
        <begin position="336"/>
        <end position="358"/>
    </location>
</feature>
<evidence type="ECO:0000256" key="1">
    <source>
        <dbReference type="SAM" id="Phobius"/>
    </source>
</evidence>
<keyword evidence="1" id="KW-0812">Transmembrane</keyword>
<feature type="transmembrane region" description="Helical" evidence="1">
    <location>
        <begin position="237"/>
        <end position="257"/>
    </location>
</feature>
<evidence type="ECO:0000313" key="5">
    <source>
        <dbReference type="Proteomes" id="UP001181347"/>
    </source>
</evidence>